<accession>A0A9P6AP63</accession>
<dbReference type="AlphaFoldDB" id="A0A9P6AP63"/>
<keyword evidence="1" id="KW-0694">RNA-binding</keyword>
<evidence type="ECO:0000313" key="3">
    <source>
        <dbReference type="EMBL" id="KAF9509336.1"/>
    </source>
</evidence>
<protein>
    <recommendedName>
        <fullName evidence="2">DRBM domain-containing protein</fullName>
    </recommendedName>
</protein>
<dbReference type="Proteomes" id="UP000886523">
    <property type="component" value="Unassembled WGS sequence"/>
</dbReference>
<dbReference type="GO" id="GO:0003723">
    <property type="term" value="F:RNA binding"/>
    <property type="evidence" value="ECO:0007669"/>
    <property type="project" value="UniProtKB-UniRule"/>
</dbReference>
<feature type="domain" description="DRBM" evidence="2">
    <location>
        <begin position="33"/>
        <end position="83"/>
    </location>
</feature>
<gene>
    <name evidence="3" type="ORF">BS47DRAFT_1349344</name>
</gene>
<dbReference type="OrthoDB" id="3246846at2759"/>
<dbReference type="PROSITE" id="PS50137">
    <property type="entry name" value="DS_RBD"/>
    <property type="match status" value="1"/>
</dbReference>
<name>A0A9P6AP63_9AGAM</name>
<dbReference type="SUPFAM" id="SSF54768">
    <property type="entry name" value="dsRNA-binding domain-like"/>
    <property type="match status" value="1"/>
</dbReference>
<keyword evidence="4" id="KW-1185">Reference proteome</keyword>
<sequence length="93" mass="10213">MPSPSNPSITKAGHVRLLKNCLRNTNWDLQWKEEFVEVSAETKSPHWEATVIVNGDPLGSGSGPKLKVAKDRAAREALIALKMIKPPPRCVQA</sequence>
<evidence type="ECO:0000313" key="4">
    <source>
        <dbReference type="Proteomes" id="UP000886523"/>
    </source>
</evidence>
<proteinExistence type="predicted"/>
<dbReference type="EMBL" id="MU129037">
    <property type="protein sequence ID" value="KAF9509336.1"/>
    <property type="molecule type" value="Genomic_DNA"/>
</dbReference>
<reference evidence="3" key="1">
    <citation type="journal article" date="2020" name="Nat. Commun.">
        <title>Large-scale genome sequencing of mycorrhizal fungi provides insights into the early evolution of symbiotic traits.</title>
        <authorList>
            <person name="Miyauchi S."/>
            <person name="Kiss E."/>
            <person name="Kuo A."/>
            <person name="Drula E."/>
            <person name="Kohler A."/>
            <person name="Sanchez-Garcia M."/>
            <person name="Morin E."/>
            <person name="Andreopoulos B."/>
            <person name="Barry K.W."/>
            <person name="Bonito G."/>
            <person name="Buee M."/>
            <person name="Carver A."/>
            <person name="Chen C."/>
            <person name="Cichocki N."/>
            <person name="Clum A."/>
            <person name="Culley D."/>
            <person name="Crous P.W."/>
            <person name="Fauchery L."/>
            <person name="Girlanda M."/>
            <person name="Hayes R.D."/>
            <person name="Keri Z."/>
            <person name="LaButti K."/>
            <person name="Lipzen A."/>
            <person name="Lombard V."/>
            <person name="Magnuson J."/>
            <person name="Maillard F."/>
            <person name="Murat C."/>
            <person name="Nolan M."/>
            <person name="Ohm R.A."/>
            <person name="Pangilinan J."/>
            <person name="Pereira M.F."/>
            <person name="Perotto S."/>
            <person name="Peter M."/>
            <person name="Pfister S."/>
            <person name="Riley R."/>
            <person name="Sitrit Y."/>
            <person name="Stielow J.B."/>
            <person name="Szollosi G."/>
            <person name="Zifcakova L."/>
            <person name="Stursova M."/>
            <person name="Spatafora J.W."/>
            <person name="Tedersoo L."/>
            <person name="Vaario L.M."/>
            <person name="Yamada A."/>
            <person name="Yan M."/>
            <person name="Wang P."/>
            <person name="Xu J."/>
            <person name="Bruns T."/>
            <person name="Baldrian P."/>
            <person name="Vilgalys R."/>
            <person name="Dunand C."/>
            <person name="Henrissat B."/>
            <person name="Grigoriev I.V."/>
            <person name="Hibbett D."/>
            <person name="Nagy L.G."/>
            <person name="Martin F.M."/>
        </authorList>
    </citation>
    <scope>NUCLEOTIDE SEQUENCE</scope>
    <source>
        <strain evidence="3">UP504</strain>
    </source>
</reference>
<evidence type="ECO:0000259" key="2">
    <source>
        <dbReference type="PROSITE" id="PS50137"/>
    </source>
</evidence>
<organism evidence="3 4">
    <name type="scientific">Hydnum rufescens UP504</name>
    <dbReference type="NCBI Taxonomy" id="1448309"/>
    <lineage>
        <taxon>Eukaryota</taxon>
        <taxon>Fungi</taxon>
        <taxon>Dikarya</taxon>
        <taxon>Basidiomycota</taxon>
        <taxon>Agaricomycotina</taxon>
        <taxon>Agaricomycetes</taxon>
        <taxon>Cantharellales</taxon>
        <taxon>Hydnaceae</taxon>
        <taxon>Hydnum</taxon>
    </lineage>
</organism>
<dbReference type="InterPro" id="IPR014720">
    <property type="entry name" value="dsRBD_dom"/>
</dbReference>
<dbReference type="Pfam" id="PF00035">
    <property type="entry name" value="dsrm"/>
    <property type="match status" value="1"/>
</dbReference>
<evidence type="ECO:0000256" key="1">
    <source>
        <dbReference type="PROSITE-ProRule" id="PRU00266"/>
    </source>
</evidence>
<comment type="caution">
    <text evidence="3">The sequence shown here is derived from an EMBL/GenBank/DDBJ whole genome shotgun (WGS) entry which is preliminary data.</text>
</comment>
<dbReference type="Gene3D" id="3.30.160.20">
    <property type="match status" value="1"/>
</dbReference>